<sequence>MKKTTNAVPWIALALASILVGGGATFWLYSATSEKSTKLDRLRVQAKEFSEVEKDLAKVENELTEAQLRLEHLEKGIPEFAYIPTFLKELEQYGTNSGIRVFGVRPIPAAADKSKKPKKEKKPYVELLIEIRGRGPFDNALAFIESLKKFPKIVAARSVALTPKNEPGSTAEKQLDVVVELRTFVFRPTPAELEMMDAAARAAAGLDEEEPPKSDSDKATEPTTPPSKSDSKSAGPKVAMNTAPGRG</sequence>
<dbReference type="AlphaFoldDB" id="A0A809S895"/>
<evidence type="ECO:0000313" key="5">
    <source>
        <dbReference type="Proteomes" id="UP000662873"/>
    </source>
</evidence>
<dbReference type="Pfam" id="PF04350">
    <property type="entry name" value="PilO"/>
    <property type="match status" value="1"/>
</dbReference>
<gene>
    <name evidence="4" type="ORF">NPRO_03960</name>
</gene>
<evidence type="ECO:0000256" key="1">
    <source>
        <dbReference type="SAM" id="Coils"/>
    </source>
</evidence>
<dbReference type="PANTHER" id="PTHR39555">
    <property type="entry name" value="FIMBRIAL ASSEMBLY PROTEIN PILO-LIKE PROTEIN-RELATED"/>
    <property type="match status" value="1"/>
</dbReference>
<keyword evidence="3" id="KW-1133">Transmembrane helix</keyword>
<dbReference type="InterPro" id="IPR007445">
    <property type="entry name" value="PilO"/>
</dbReference>
<dbReference type="GO" id="GO:0043107">
    <property type="term" value="P:type IV pilus-dependent motility"/>
    <property type="evidence" value="ECO:0007669"/>
    <property type="project" value="InterPro"/>
</dbReference>
<accession>A0A809S895</accession>
<feature type="region of interest" description="Disordered" evidence="2">
    <location>
        <begin position="198"/>
        <end position="247"/>
    </location>
</feature>
<evidence type="ECO:0000313" key="4">
    <source>
        <dbReference type="EMBL" id="BBO22801.1"/>
    </source>
</evidence>
<proteinExistence type="predicted"/>
<feature type="coiled-coil region" evidence="1">
    <location>
        <begin position="42"/>
        <end position="76"/>
    </location>
</feature>
<evidence type="ECO:0000256" key="2">
    <source>
        <dbReference type="SAM" id="MobiDB-lite"/>
    </source>
</evidence>
<dbReference type="PANTHER" id="PTHR39555:SF1">
    <property type="entry name" value="TYPE IV PILUS INNER MEMBRANE COMPONENT PILO"/>
    <property type="match status" value="1"/>
</dbReference>
<keyword evidence="3" id="KW-0812">Transmembrane</keyword>
<keyword evidence="3" id="KW-0472">Membrane</keyword>
<feature type="transmembrane region" description="Helical" evidence="3">
    <location>
        <begin position="7"/>
        <end position="29"/>
    </location>
</feature>
<reference evidence="4" key="1">
    <citation type="journal article" name="DNA Res.">
        <title>The physiological potential of anammox bacteria as revealed by their core genome structure.</title>
        <authorList>
            <person name="Okubo T."/>
            <person name="Toyoda A."/>
            <person name="Fukuhara K."/>
            <person name="Uchiyama I."/>
            <person name="Harigaya Y."/>
            <person name="Kuroiwa M."/>
            <person name="Suzuki T."/>
            <person name="Murakami Y."/>
            <person name="Suwa Y."/>
            <person name="Takami H."/>
        </authorList>
    </citation>
    <scope>NUCLEOTIDE SEQUENCE</scope>
    <source>
        <strain evidence="4">317325-2</strain>
    </source>
</reference>
<dbReference type="GO" id="GO:0043683">
    <property type="term" value="P:type IV pilus assembly"/>
    <property type="evidence" value="ECO:0007669"/>
    <property type="project" value="InterPro"/>
</dbReference>
<dbReference type="Gene3D" id="3.30.70.60">
    <property type="match status" value="1"/>
</dbReference>
<evidence type="ECO:0000256" key="3">
    <source>
        <dbReference type="SAM" id="Phobius"/>
    </source>
</evidence>
<dbReference type="EMBL" id="AP021858">
    <property type="protein sequence ID" value="BBO22801.1"/>
    <property type="molecule type" value="Genomic_DNA"/>
</dbReference>
<dbReference type="Proteomes" id="UP000662873">
    <property type="component" value="Chromosome"/>
</dbReference>
<organism evidence="4 5">
    <name type="scientific">Candidatus Nitrosymbiomonas proteolyticus</name>
    <dbReference type="NCBI Taxonomy" id="2608984"/>
    <lineage>
        <taxon>Bacteria</taxon>
        <taxon>Bacillati</taxon>
        <taxon>Armatimonadota</taxon>
        <taxon>Armatimonadota incertae sedis</taxon>
        <taxon>Candidatus Nitrosymbiomonas</taxon>
    </lineage>
</organism>
<keyword evidence="1" id="KW-0175">Coiled coil</keyword>
<dbReference type="InterPro" id="IPR014717">
    <property type="entry name" value="Transl_elong_EF1B/ribsomal_bS6"/>
</dbReference>
<feature type="compositionally biased region" description="Basic and acidic residues" evidence="2">
    <location>
        <begin position="211"/>
        <end position="220"/>
    </location>
</feature>
<name>A0A809S895_9BACT</name>
<protein>
    <submittedName>
        <fullName evidence="4">Pilus assembly protein, PilO</fullName>
    </submittedName>
</protein>
<dbReference type="KEGG" id="npy:NPRO_03960"/>